<dbReference type="InterPro" id="IPR024326">
    <property type="entry name" value="RRP7_C"/>
</dbReference>
<organism evidence="4 5">
    <name type="scientific">Hypsibius exemplaris</name>
    <name type="common">Freshwater tardigrade</name>
    <dbReference type="NCBI Taxonomy" id="2072580"/>
    <lineage>
        <taxon>Eukaryota</taxon>
        <taxon>Metazoa</taxon>
        <taxon>Ecdysozoa</taxon>
        <taxon>Tardigrada</taxon>
        <taxon>Eutardigrada</taxon>
        <taxon>Parachela</taxon>
        <taxon>Hypsibioidea</taxon>
        <taxon>Hypsibiidae</taxon>
        <taxon>Hypsibius</taxon>
    </lineage>
</organism>
<evidence type="ECO:0000313" key="4">
    <source>
        <dbReference type="EMBL" id="OWA54790.1"/>
    </source>
</evidence>
<dbReference type="PROSITE" id="PS50102">
    <property type="entry name" value="RRM"/>
    <property type="match status" value="1"/>
</dbReference>
<sequence>MDYHVLRWKFEDTSTAVRQFFVKVHRSSERIPQRPDERTLIVLNVPPYCDEQSLDNLFSRFGHVEAVQLQKNSTDLPVTPSTSEFFRPVEQQPIKGFKVAFIVFRAPKSIEKVLHFADNSGSEVLVLSISKSPVITGVPAWLKERRKPLPSLVELKREIDSFMEDYDTKVEADKQRAKEMVGIPDDDGWTTVTRVGKKRGIRQEDVNTAEAGPLAKKKNSEKELADFYRFQKSDGKTKQLSELRRKFEEDKEKQALMKATRRFKPF</sequence>
<dbReference type="Gene3D" id="3.30.70.330">
    <property type="match status" value="1"/>
</dbReference>
<dbReference type="Pfam" id="PF00076">
    <property type="entry name" value="RRM_1"/>
    <property type="match status" value="1"/>
</dbReference>
<dbReference type="InterPro" id="IPR000504">
    <property type="entry name" value="RRM_dom"/>
</dbReference>
<reference evidence="5" key="1">
    <citation type="submission" date="2017-01" db="EMBL/GenBank/DDBJ databases">
        <title>Comparative genomics of anhydrobiosis in the tardigrade Hypsibius dujardini.</title>
        <authorList>
            <person name="Yoshida Y."/>
            <person name="Koutsovoulos G."/>
            <person name="Laetsch D."/>
            <person name="Stevens L."/>
            <person name="Kumar S."/>
            <person name="Horikawa D."/>
            <person name="Ishino K."/>
            <person name="Komine S."/>
            <person name="Tomita M."/>
            <person name="Blaxter M."/>
            <person name="Arakawa K."/>
        </authorList>
    </citation>
    <scope>NUCLEOTIDE SEQUENCE [LARGE SCALE GENOMIC DNA]</scope>
    <source>
        <strain evidence="5">Z151</strain>
    </source>
</reference>
<comment type="caution">
    <text evidence="4">The sequence shown here is derived from an EMBL/GenBank/DDBJ whole genome shotgun (WGS) entry which is preliminary data.</text>
</comment>
<dbReference type="SUPFAM" id="SSF54928">
    <property type="entry name" value="RNA-binding domain, RBD"/>
    <property type="match status" value="1"/>
</dbReference>
<dbReference type="GO" id="GO:0032545">
    <property type="term" value="C:CURI complex"/>
    <property type="evidence" value="ECO:0007669"/>
    <property type="project" value="TreeGrafter"/>
</dbReference>
<dbReference type="Pfam" id="PF12923">
    <property type="entry name" value="RRP7"/>
    <property type="match status" value="1"/>
</dbReference>
<dbReference type="Proteomes" id="UP000192578">
    <property type="component" value="Unassembled WGS sequence"/>
</dbReference>
<evidence type="ECO:0000256" key="1">
    <source>
        <dbReference type="ARBA" id="ARBA00006110"/>
    </source>
</evidence>
<keyword evidence="5" id="KW-1185">Reference proteome</keyword>
<name>A0A9X6NIT8_HYPEX</name>
<feature type="domain" description="RRM" evidence="3">
    <location>
        <begin position="38"/>
        <end position="132"/>
    </location>
</feature>
<dbReference type="EMBL" id="MTYJ01000460">
    <property type="protein sequence ID" value="OWA54790.1"/>
    <property type="molecule type" value="Genomic_DNA"/>
</dbReference>
<dbReference type="OrthoDB" id="5390at2759"/>
<gene>
    <name evidence="4" type="ORF">BV898_19184</name>
</gene>
<dbReference type="InterPro" id="IPR035979">
    <property type="entry name" value="RBD_domain_sf"/>
</dbReference>
<dbReference type="PANTHER" id="PTHR13191">
    <property type="entry name" value="RIBOSOMAL RNA PROCESSING PROTEIN 7-RELATED"/>
    <property type="match status" value="1"/>
</dbReference>
<dbReference type="InterPro" id="IPR040446">
    <property type="entry name" value="RRP7"/>
</dbReference>
<dbReference type="CDD" id="cd12294">
    <property type="entry name" value="RRM_Rrp7A"/>
    <property type="match status" value="1"/>
</dbReference>
<dbReference type="GO" id="GO:0006364">
    <property type="term" value="P:rRNA processing"/>
    <property type="evidence" value="ECO:0007669"/>
    <property type="project" value="TreeGrafter"/>
</dbReference>
<evidence type="ECO:0000259" key="3">
    <source>
        <dbReference type="PROSITE" id="PS50102"/>
    </source>
</evidence>
<dbReference type="PANTHER" id="PTHR13191:SF0">
    <property type="entry name" value="RIBOSOMAL RNA-PROCESSING PROTEIN 7 HOMOLOG A-RELATED"/>
    <property type="match status" value="1"/>
</dbReference>
<accession>A0A9X6NIT8</accession>
<proteinExistence type="inferred from homology"/>
<comment type="similarity">
    <text evidence="1">Belongs to the RRP7 family.</text>
</comment>
<evidence type="ECO:0000313" key="5">
    <source>
        <dbReference type="Proteomes" id="UP000192578"/>
    </source>
</evidence>
<dbReference type="InterPro" id="IPR034890">
    <property type="entry name" value="Rrp7A_RRM"/>
</dbReference>
<dbReference type="AlphaFoldDB" id="A0A9X6NIT8"/>
<protein>
    <submittedName>
        <fullName evidence="4">Ribosomal RNA-processing protein 7-like protein A</fullName>
    </submittedName>
</protein>
<dbReference type="GO" id="GO:0003723">
    <property type="term" value="F:RNA binding"/>
    <property type="evidence" value="ECO:0007669"/>
    <property type="project" value="UniProtKB-UniRule"/>
</dbReference>
<dbReference type="InterPro" id="IPR012677">
    <property type="entry name" value="Nucleotide-bd_a/b_plait_sf"/>
</dbReference>
<dbReference type="GO" id="GO:0034456">
    <property type="term" value="C:UTP-C complex"/>
    <property type="evidence" value="ECO:0007669"/>
    <property type="project" value="TreeGrafter"/>
</dbReference>
<keyword evidence="2" id="KW-0694">RNA-binding</keyword>
<evidence type="ECO:0000256" key="2">
    <source>
        <dbReference type="PROSITE-ProRule" id="PRU00176"/>
    </source>
</evidence>
<dbReference type="GO" id="GO:0000028">
    <property type="term" value="P:ribosomal small subunit assembly"/>
    <property type="evidence" value="ECO:0007669"/>
    <property type="project" value="TreeGrafter"/>
</dbReference>
<dbReference type="Gene3D" id="6.10.250.1770">
    <property type="match status" value="1"/>
</dbReference>
<dbReference type="CDD" id="cd12951">
    <property type="entry name" value="RRP7_Rrp7A"/>
    <property type="match status" value="1"/>
</dbReference>